<comment type="cofactor">
    <cofactor evidence="2">
        <name>Mg(2+)</name>
        <dbReference type="ChEBI" id="CHEBI:18420"/>
    </cofactor>
</comment>
<accession>A0ABZ0I987</accession>
<dbReference type="PANTHER" id="PTHR12318:SF0">
    <property type="entry name" value="ACYL-COENZYME A DIPHOSPHATASE NUDT19"/>
    <property type="match status" value="1"/>
</dbReference>
<reference evidence="8 9" key="1">
    <citation type="submission" date="2023-10" db="EMBL/GenBank/DDBJ databases">
        <title>Two novel species belonging to the OM43/NOR5 clade.</title>
        <authorList>
            <person name="Park M."/>
        </authorList>
    </citation>
    <scope>NUCLEOTIDE SEQUENCE [LARGE SCALE GENOMIC DNA]</scope>
    <source>
        <strain evidence="8 9">IMCC45268</strain>
    </source>
</reference>
<name>A0ABZ0I987_9GAMM</name>
<evidence type="ECO:0000313" key="8">
    <source>
        <dbReference type="EMBL" id="WOJ96084.1"/>
    </source>
</evidence>
<dbReference type="PROSITE" id="PS51462">
    <property type="entry name" value="NUDIX"/>
    <property type="match status" value="1"/>
</dbReference>
<evidence type="ECO:0000256" key="2">
    <source>
        <dbReference type="ARBA" id="ARBA00001946"/>
    </source>
</evidence>
<protein>
    <submittedName>
        <fullName evidence="8">NUDIX domain-containing protein</fullName>
    </submittedName>
</protein>
<gene>
    <name evidence="8" type="ORF">R0137_12640</name>
</gene>
<dbReference type="SUPFAM" id="SSF55811">
    <property type="entry name" value="Nudix"/>
    <property type="match status" value="1"/>
</dbReference>
<dbReference type="CDD" id="cd18870">
    <property type="entry name" value="NUDIX_AcylCoAdiphos_Nudt19"/>
    <property type="match status" value="1"/>
</dbReference>
<dbReference type="EMBL" id="CP136865">
    <property type="protein sequence ID" value="WOJ96084.1"/>
    <property type="molecule type" value="Genomic_DNA"/>
</dbReference>
<organism evidence="8 9">
    <name type="scientific">Congregibacter brevis</name>
    <dbReference type="NCBI Taxonomy" id="3081201"/>
    <lineage>
        <taxon>Bacteria</taxon>
        <taxon>Pseudomonadati</taxon>
        <taxon>Pseudomonadota</taxon>
        <taxon>Gammaproteobacteria</taxon>
        <taxon>Cellvibrionales</taxon>
        <taxon>Halieaceae</taxon>
        <taxon>Congregibacter</taxon>
    </lineage>
</organism>
<keyword evidence="4" id="KW-0378">Hydrolase</keyword>
<evidence type="ECO:0000313" key="9">
    <source>
        <dbReference type="Proteomes" id="UP001626549"/>
    </source>
</evidence>
<dbReference type="RefSeq" id="WP_407326774.1">
    <property type="nucleotide sequence ID" value="NZ_CP136865.1"/>
</dbReference>
<keyword evidence="5" id="KW-0460">Magnesium</keyword>
<dbReference type="Proteomes" id="UP001626549">
    <property type="component" value="Chromosome"/>
</dbReference>
<sequence>MSVEIRPASTVVLLRDGEQEMEVLMVRRNRALAFAGGFWVFPGGAVDDADREQGGNDPDEAARVAAAREAEEEAGVCPDPEAMVLVSHWTTPVGERKRFSTWIFAGEVAPDSEVVIDGSEIHDYQWIGVKQALATHKAGELPMMPPTFITLCAIARYDTASEALAGERETPCPRVLPLLVPLEGEGAFATLYPGDAAYESGDLEAEGPRHRAFLSNASWQYVYEGVSEPPLYPQD</sequence>
<dbReference type="InterPro" id="IPR039121">
    <property type="entry name" value="NUDT19"/>
</dbReference>
<evidence type="ECO:0000256" key="4">
    <source>
        <dbReference type="ARBA" id="ARBA00022801"/>
    </source>
</evidence>
<dbReference type="InterPro" id="IPR015797">
    <property type="entry name" value="NUDIX_hydrolase-like_dom_sf"/>
</dbReference>
<evidence type="ECO:0000256" key="6">
    <source>
        <dbReference type="ARBA" id="ARBA00023211"/>
    </source>
</evidence>
<dbReference type="Pfam" id="PF00293">
    <property type="entry name" value="NUDIX"/>
    <property type="match status" value="1"/>
</dbReference>
<keyword evidence="3" id="KW-0479">Metal-binding</keyword>
<comment type="cofactor">
    <cofactor evidence="1">
        <name>Mn(2+)</name>
        <dbReference type="ChEBI" id="CHEBI:29035"/>
    </cofactor>
</comment>
<dbReference type="Gene3D" id="3.90.79.10">
    <property type="entry name" value="Nucleoside Triphosphate Pyrophosphohydrolase"/>
    <property type="match status" value="2"/>
</dbReference>
<proteinExistence type="predicted"/>
<evidence type="ECO:0000256" key="3">
    <source>
        <dbReference type="ARBA" id="ARBA00022723"/>
    </source>
</evidence>
<feature type="domain" description="Nudix hydrolase" evidence="7">
    <location>
        <begin position="4"/>
        <end position="149"/>
    </location>
</feature>
<keyword evidence="6" id="KW-0464">Manganese</keyword>
<keyword evidence="9" id="KW-1185">Reference proteome</keyword>
<dbReference type="PROSITE" id="PS00893">
    <property type="entry name" value="NUDIX_BOX"/>
    <property type="match status" value="1"/>
</dbReference>
<dbReference type="InterPro" id="IPR000086">
    <property type="entry name" value="NUDIX_hydrolase_dom"/>
</dbReference>
<dbReference type="InterPro" id="IPR020084">
    <property type="entry name" value="NUDIX_hydrolase_CS"/>
</dbReference>
<evidence type="ECO:0000256" key="5">
    <source>
        <dbReference type="ARBA" id="ARBA00022842"/>
    </source>
</evidence>
<dbReference type="PANTHER" id="PTHR12318">
    <property type="entry name" value="TESTOSTERONE-REGULATED PROTEIN RP2"/>
    <property type="match status" value="1"/>
</dbReference>
<evidence type="ECO:0000259" key="7">
    <source>
        <dbReference type="PROSITE" id="PS51462"/>
    </source>
</evidence>
<evidence type="ECO:0000256" key="1">
    <source>
        <dbReference type="ARBA" id="ARBA00001936"/>
    </source>
</evidence>